<proteinExistence type="predicted"/>
<keyword evidence="5" id="KW-1185">Reference proteome</keyword>
<protein>
    <recommendedName>
        <fullName evidence="2">starch synthase</fullName>
        <ecNumber evidence="2">2.4.1.21</ecNumber>
    </recommendedName>
</protein>
<dbReference type="Proteomes" id="UP001374584">
    <property type="component" value="Unassembled WGS sequence"/>
</dbReference>
<dbReference type="AlphaFoldDB" id="A0AAN9LD68"/>
<dbReference type="EMBL" id="JAYMYR010000011">
    <property type="protein sequence ID" value="KAK7333659.1"/>
    <property type="molecule type" value="Genomic_DNA"/>
</dbReference>
<feature type="domain" description="Carbohydrate binding module family 25" evidence="3">
    <location>
        <begin position="85"/>
        <end position="174"/>
    </location>
</feature>
<dbReference type="Pfam" id="PF16760">
    <property type="entry name" value="CBM53"/>
    <property type="match status" value="1"/>
</dbReference>
<evidence type="ECO:0000313" key="5">
    <source>
        <dbReference type="Proteomes" id="UP001374584"/>
    </source>
</evidence>
<dbReference type="InterPro" id="IPR005085">
    <property type="entry name" value="CBM25"/>
</dbReference>
<comment type="caution">
    <text evidence="4">The sequence shown here is derived from an EMBL/GenBank/DDBJ whole genome shotgun (WGS) entry which is preliminary data.</text>
</comment>
<reference evidence="4 5" key="1">
    <citation type="submission" date="2024-01" db="EMBL/GenBank/DDBJ databases">
        <title>The genomes of 5 underutilized Papilionoideae crops provide insights into root nodulation and disease resistanc.</title>
        <authorList>
            <person name="Jiang F."/>
        </authorList>
    </citation>
    <scope>NUCLEOTIDE SEQUENCE [LARGE SCALE GENOMIC DNA]</scope>
    <source>
        <strain evidence="4">JINMINGXINNONG_FW02</strain>
        <tissue evidence="4">Leaves</tissue>
    </source>
</reference>
<evidence type="ECO:0000313" key="4">
    <source>
        <dbReference type="EMBL" id="KAK7333659.1"/>
    </source>
</evidence>
<dbReference type="PANTHER" id="PTHR46083">
    <property type="match status" value="1"/>
</dbReference>
<dbReference type="EC" id="2.4.1.21" evidence="2"/>
<dbReference type="GO" id="GO:0009011">
    <property type="term" value="F:alpha-1,4-glucan glucosyltransferase (ADP-glucose donor) activity"/>
    <property type="evidence" value="ECO:0007669"/>
    <property type="project" value="UniProtKB-EC"/>
</dbReference>
<accession>A0AAN9LD68</accession>
<evidence type="ECO:0000259" key="3">
    <source>
        <dbReference type="SMART" id="SM01066"/>
    </source>
</evidence>
<dbReference type="PANTHER" id="PTHR46083:SF5">
    <property type="entry name" value="STARCH SYNTHASE 3, CHLOROPLASTIC_AMYLOPLASTIC"/>
    <property type="match status" value="1"/>
</dbReference>
<sequence>MGFQKHNDAWINKPGEVPSFEYAKSSHATEEDQANEGNGAEANEMNVEEEAHAHEMNEETTRTYNTNFALVKGIVFTDPLDVQARSTVTVFYNPSNTNLNGKPEVWFRCSFNRWTHSNGSLPPQRMLATKNGTHVKASVKVPLDAYKMEFVFSESEHGGVFDNKLGMNYHIPVFGGIVKEPPLHIVHIVVEMAPIAKVS</sequence>
<evidence type="ECO:0000256" key="1">
    <source>
        <dbReference type="ARBA" id="ARBA00001478"/>
    </source>
</evidence>
<comment type="catalytic activity">
    <reaction evidence="1">
        <text>[(1-&gt;4)-alpha-D-glucosyl](n) + ADP-alpha-D-glucose = [(1-&gt;4)-alpha-D-glucosyl](n+1) + ADP + H(+)</text>
        <dbReference type="Rhea" id="RHEA:18189"/>
        <dbReference type="Rhea" id="RHEA-COMP:9584"/>
        <dbReference type="Rhea" id="RHEA-COMP:9587"/>
        <dbReference type="ChEBI" id="CHEBI:15378"/>
        <dbReference type="ChEBI" id="CHEBI:15444"/>
        <dbReference type="ChEBI" id="CHEBI:57498"/>
        <dbReference type="ChEBI" id="CHEBI:456216"/>
        <dbReference type="EC" id="2.4.1.21"/>
    </reaction>
</comment>
<dbReference type="SMART" id="SM01066">
    <property type="entry name" value="CBM_25"/>
    <property type="match status" value="1"/>
</dbReference>
<dbReference type="Gene3D" id="2.60.40.10">
    <property type="entry name" value="Immunoglobulins"/>
    <property type="match status" value="1"/>
</dbReference>
<dbReference type="InterPro" id="IPR013783">
    <property type="entry name" value="Ig-like_fold"/>
</dbReference>
<name>A0AAN9LD68_PHACN</name>
<gene>
    <name evidence="4" type="ORF">VNO80_30436</name>
</gene>
<evidence type="ECO:0000256" key="2">
    <source>
        <dbReference type="ARBA" id="ARBA00012588"/>
    </source>
</evidence>
<dbReference type="GO" id="GO:2001070">
    <property type="term" value="F:starch binding"/>
    <property type="evidence" value="ECO:0007669"/>
    <property type="project" value="InterPro"/>
</dbReference>
<organism evidence="4 5">
    <name type="scientific">Phaseolus coccineus</name>
    <name type="common">Scarlet runner bean</name>
    <name type="synonym">Phaseolus multiflorus</name>
    <dbReference type="NCBI Taxonomy" id="3886"/>
    <lineage>
        <taxon>Eukaryota</taxon>
        <taxon>Viridiplantae</taxon>
        <taxon>Streptophyta</taxon>
        <taxon>Embryophyta</taxon>
        <taxon>Tracheophyta</taxon>
        <taxon>Spermatophyta</taxon>
        <taxon>Magnoliopsida</taxon>
        <taxon>eudicotyledons</taxon>
        <taxon>Gunneridae</taxon>
        <taxon>Pentapetalae</taxon>
        <taxon>rosids</taxon>
        <taxon>fabids</taxon>
        <taxon>Fabales</taxon>
        <taxon>Fabaceae</taxon>
        <taxon>Papilionoideae</taxon>
        <taxon>50 kb inversion clade</taxon>
        <taxon>NPAAA clade</taxon>
        <taxon>indigoferoid/millettioid clade</taxon>
        <taxon>Phaseoleae</taxon>
        <taxon>Phaseolus</taxon>
    </lineage>
</organism>